<feature type="domain" description="N-acetyltransferase" evidence="3">
    <location>
        <begin position="6"/>
        <end position="170"/>
    </location>
</feature>
<dbReference type="EMBL" id="CP070496">
    <property type="protein sequence ID" value="QSB06591.1"/>
    <property type="molecule type" value="Genomic_DNA"/>
</dbReference>
<reference evidence="4" key="1">
    <citation type="submission" date="2021-02" db="EMBL/GenBank/DDBJ databases">
        <title>Natronoglycomyces albus gen. nov., sp. nov, a haloalkaliphilic actinobacterium from a soda solonchak soil.</title>
        <authorList>
            <person name="Sorokin D.Y."/>
            <person name="Khijniak T.V."/>
            <person name="Zakharycheva A.P."/>
            <person name="Boueva O.V."/>
            <person name="Ariskina E.V."/>
            <person name="Hahnke R.L."/>
            <person name="Bunk B."/>
            <person name="Sproer C."/>
            <person name="Schumann P."/>
            <person name="Evtushenko L.I."/>
            <person name="Kublanov I.V."/>
        </authorList>
    </citation>
    <scope>NUCLEOTIDE SEQUENCE</scope>
    <source>
        <strain evidence="4">DSM 106290</strain>
    </source>
</reference>
<evidence type="ECO:0000313" key="5">
    <source>
        <dbReference type="Proteomes" id="UP000662939"/>
    </source>
</evidence>
<dbReference type="Proteomes" id="UP000662939">
    <property type="component" value="Chromosome"/>
</dbReference>
<evidence type="ECO:0000313" key="4">
    <source>
        <dbReference type="EMBL" id="QSB06591.1"/>
    </source>
</evidence>
<gene>
    <name evidence="4" type="ORF">JQS30_06745</name>
</gene>
<evidence type="ECO:0000259" key="3">
    <source>
        <dbReference type="PROSITE" id="PS51186"/>
    </source>
</evidence>
<dbReference type="RefSeq" id="WP_213172603.1">
    <property type="nucleotide sequence ID" value="NZ_CP070496.1"/>
</dbReference>
<keyword evidence="2" id="KW-0012">Acyltransferase</keyword>
<dbReference type="Gene3D" id="3.40.630.30">
    <property type="match status" value="1"/>
</dbReference>
<accession>A0A895XLL4</accession>
<keyword evidence="5" id="KW-1185">Reference proteome</keyword>
<dbReference type="PANTHER" id="PTHR43877">
    <property type="entry name" value="AMINOALKYLPHOSPHONATE N-ACETYLTRANSFERASE-RELATED-RELATED"/>
    <property type="match status" value="1"/>
</dbReference>
<proteinExistence type="predicted"/>
<name>A0A895XLL4_9ACTN</name>
<keyword evidence="1" id="KW-0808">Transferase</keyword>
<dbReference type="InterPro" id="IPR000182">
    <property type="entry name" value="GNAT_dom"/>
</dbReference>
<dbReference type="CDD" id="cd04301">
    <property type="entry name" value="NAT_SF"/>
    <property type="match status" value="1"/>
</dbReference>
<dbReference type="InterPro" id="IPR016181">
    <property type="entry name" value="Acyl_CoA_acyltransferase"/>
</dbReference>
<dbReference type="InterPro" id="IPR050832">
    <property type="entry name" value="Bact_Acetyltransf"/>
</dbReference>
<dbReference type="KEGG" id="nav:JQS30_06745"/>
<sequence length="337" mass="38003">MQITPLNVSDASALDNFIALRKIIRRCDQPEAFSPNWESLRASLTTVNPDLKQVREVAWEGETMVGFFVANFMVHENQHHANVGIMVHPEYRRRGYGSRLMRRLLEVCAVEGRTQIAAWTTAQAEGGPYRSQGGGAFLSAHGFTLSETMHAQVAPVDYLDASTWERLYTEAMSYAQHYEVLSWVDRIPDNLIEAFARLESTALSLMPLGQIHLENYRMDAPRLRRLEEIRRAKGSGVCQSVARHRVSGELVASTTFEVHAPPAGRADIGMTFVGPQHRGHRLGLAVKLANTRHLREHFPHVSHIGTNNAHTNEHMNAINRQLGFTPVEETHEYVLKR</sequence>
<dbReference type="PROSITE" id="PS51186">
    <property type="entry name" value="GNAT"/>
    <property type="match status" value="1"/>
</dbReference>
<protein>
    <submittedName>
        <fullName evidence="4">GNAT family N-acetyltransferase</fullName>
    </submittedName>
</protein>
<evidence type="ECO:0000256" key="1">
    <source>
        <dbReference type="ARBA" id="ARBA00022679"/>
    </source>
</evidence>
<organism evidence="4 5">
    <name type="scientific">Natronoglycomyces albus</name>
    <dbReference type="NCBI Taxonomy" id="2811108"/>
    <lineage>
        <taxon>Bacteria</taxon>
        <taxon>Bacillati</taxon>
        <taxon>Actinomycetota</taxon>
        <taxon>Actinomycetes</taxon>
        <taxon>Glycomycetales</taxon>
        <taxon>Glycomycetaceae</taxon>
        <taxon>Natronoglycomyces</taxon>
    </lineage>
</organism>
<evidence type="ECO:0000256" key="2">
    <source>
        <dbReference type="ARBA" id="ARBA00023315"/>
    </source>
</evidence>
<dbReference type="Pfam" id="PF00583">
    <property type="entry name" value="Acetyltransf_1"/>
    <property type="match status" value="1"/>
</dbReference>
<dbReference type="SUPFAM" id="SSF55729">
    <property type="entry name" value="Acyl-CoA N-acyltransferases (Nat)"/>
    <property type="match status" value="2"/>
</dbReference>
<dbReference type="GO" id="GO:0016747">
    <property type="term" value="F:acyltransferase activity, transferring groups other than amino-acyl groups"/>
    <property type="evidence" value="ECO:0007669"/>
    <property type="project" value="InterPro"/>
</dbReference>
<dbReference type="AlphaFoldDB" id="A0A895XLL4"/>